<dbReference type="AlphaFoldDB" id="A0AAE8ZUE0"/>
<evidence type="ECO:0000256" key="1">
    <source>
        <dbReference type="SAM" id="Phobius"/>
    </source>
</evidence>
<feature type="transmembrane region" description="Helical" evidence="1">
    <location>
        <begin position="53"/>
        <end position="76"/>
    </location>
</feature>
<keyword evidence="1" id="KW-0812">Transmembrane</keyword>
<keyword evidence="1" id="KW-1133">Transmembrane helix</keyword>
<name>A0AAE8ZUE0_CAEBR</name>
<proteinExistence type="predicted"/>
<evidence type="ECO:0000313" key="3">
    <source>
        <dbReference type="Proteomes" id="UP000827892"/>
    </source>
</evidence>
<protein>
    <submittedName>
        <fullName evidence="2">Uncharacterized protein</fullName>
    </submittedName>
</protein>
<reference evidence="2 3" key="1">
    <citation type="submission" date="2022-05" db="EMBL/GenBank/DDBJ databases">
        <title>Chromosome-level reference genomes for two strains of Caenorhabditis briggsae: an improved platform for comparative genomics.</title>
        <authorList>
            <person name="Stevens L."/>
            <person name="Andersen E.C."/>
        </authorList>
    </citation>
    <scope>NUCLEOTIDE SEQUENCE [LARGE SCALE GENOMIC DNA]</scope>
    <source>
        <strain evidence="2">QX1410_ONT</strain>
        <tissue evidence="2">Whole-organism</tissue>
    </source>
</reference>
<sequence>MAIVFSRHSSTVAIVPTTVLSQELTSQLQSTHLAPDTKAALSGVSNDACSTRIGIGVCIVLALFFVGFVAMEYCVLK</sequence>
<evidence type="ECO:0000313" key="2">
    <source>
        <dbReference type="EMBL" id="ULT84995.1"/>
    </source>
</evidence>
<dbReference type="EMBL" id="CP090896">
    <property type="protein sequence ID" value="ULT84995.1"/>
    <property type="molecule type" value="Genomic_DNA"/>
</dbReference>
<gene>
    <name evidence="2" type="ORF">L3Y34_013583</name>
</gene>
<accession>A0AAE8ZUE0</accession>
<keyword evidence="1" id="KW-0472">Membrane</keyword>
<organism evidence="2 3">
    <name type="scientific">Caenorhabditis briggsae</name>
    <dbReference type="NCBI Taxonomy" id="6238"/>
    <lineage>
        <taxon>Eukaryota</taxon>
        <taxon>Metazoa</taxon>
        <taxon>Ecdysozoa</taxon>
        <taxon>Nematoda</taxon>
        <taxon>Chromadorea</taxon>
        <taxon>Rhabditida</taxon>
        <taxon>Rhabditina</taxon>
        <taxon>Rhabditomorpha</taxon>
        <taxon>Rhabditoidea</taxon>
        <taxon>Rhabditidae</taxon>
        <taxon>Peloderinae</taxon>
        <taxon>Caenorhabditis</taxon>
    </lineage>
</organism>
<dbReference type="Proteomes" id="UP000827892">
    <property type="component" value="Chromosome X"/>
</dbReference>